<dbReference type="RefSeq" id="WP_030448922.1">
    <property type="nucleotide sequence ID" value="NZ_AP023354.1"/>
</dbReference>
<feature type="domain" description="Peptidase M48" evidence="8">
    <location>
        <begin position="229"/>
        <end position="412"/>
    </location>
</feature>
<protein>
    <submittedName>
        <fullName evidence="10">Peptidase M48</fullName>
    </submittedName>
</protein>
<dbReference type="OrthoDB" id="9781930at2"/>
<dbReference type="KEGG" id="aser:Asera_32620"/>
<keyword evidence="11" id="KW-1185">Reference proteome</keyword>
<dbReference type="InterPro" id="IPR032456">
    <property type="entry name" value="Peptidase_M48_N"/>
</dbReference>
<organism evidence="10 11">
    <name type="scientific">Actinocatenispora sera</name>
    <dbReference type="NCBI Taxonomy" id="390989"/>
    <lineage>
        <taxon>Bacteria</taxon>
        <taxon>Bacillati</taxon>
        <taxon>Actinomycetota</taxon>
        <taxon>Actinomycetes</taxon>
        <taxon>Micromonosporales</taxon>
        <taxon>Micromonosporaceae</taxon>
        <taxon>Actinocatenispora</taxon>
    </lineage>
</organism>
<feature type="domain" description="CAAX prenyl protease 1 N-terminal" evidence="9">
    <location>
        <begin position="70"/>
        <end position="204"/>
    </location>
</feature>
<evidence type="ECO:0000256" key="3">
    <source>
        <dbReference type="ARBA" id="ARBA00022801"/>
    </source>
</evidence>
<dbReference type="PANTHER" id="PTHR10120">
    <property type="entry name" value="CAAX PRENYL PROTEASE 1"/>
    <property type="match status" value="1"/>
</dbReference>
<dbReference type="GO" id="GO:0004222">
    <property type="term" value="F:metalloendopeptidase activity"/>
    <property type="evidence" value="ECO:0007669"/>
    <property type="project" value="InterPro"/>
</dbReference>
<dbReference type="AlphaFoldDB" id="A0A810L153"/>
<dbReference type="Pfam" id="PF16491">
    <property type="entry name" value="Peptidase_M48_N"/>
    <property type="match status" value="1"/>
</dbReference>
<keyword evidence="7" id="KW-0812">Transmembrane</keyword>
<keyword evidence="5 6" id="KW-0482">Metalloprotease</keyword>
<dbReference type="Pfam" id="PF01435">
    <property type="entry name" value="Peptidase_M48"/>
    <property type="match status" value="1"/>
</dbReference>
<evidence type="ECO:0000259" key="8">
    <source>
        <dbReference type="Pfam" id="PF01435"/>
    </source>
</evidence>
<dbReference type="InterPro" id="IPR001915">
    <property type="entry name" value="Peptidase_M48"/>
</dbReference>
<evidence type="ECO:0000256" key="4">
    <source>
        <dbReference type="ARBA" id="ARBA00022833"/>
    </source>
</evidence>
<feature type="transmembrane region" description="Helical" evidence="7">
    <location>
        <begin position="175"/>
        <end position="198"/>
    </location>
</feature>
<feature type="transmembrane region" description="Helical" evidence="7">
    <location>
        <begin position="100"/>
        <end position="122"/>
    </location>
</feature>
<evidence type="ECO:0000256" key="6">
    <source>
        <dbReference type="RuleBase" id="RU003983"/>
    </source>
</evidence>
<feature type="transmembrane region" description="Helical" evidence="7">
    <location>
        <begin position="151"/>
        <end position="169"/>
    </location>
</feature>
<dbReference type="GO" id="GO:0046872">
    <property type="term" value="F:metal ion binding"/>
    <property type="evidence" value="ECO:0007669"/>
    <property type="project" value="UniProtKB-KW"/>
</dbReference>
<reference evidence="10" key="1">
    <citation type="submission" date="2020-08" db="EMBL/GenBank/DDBJ databases">
        <title>Whole genome shotgun sequence of Actinocatenispora sera NBRC 101916.</title>
        <authorList>
            <person name="Komaki H."/>
            <person name="Tamura T."/>
        </authorList>
    </citation>
    <scope>NUCLEOTIDE SEQUENCE</scope>
    <source>
        <strain evidence="10">NBRC 101916</strain>
    </source>
</reference>
<dbReference type="Gene3D" id="3.30.2010.10">
    <property type="entry name" value="Metalloproteases ('zincins'), catalytic domain"/>
    <property type="match status" value="1"/>
</dbReference>
<sequence length="417" mass="42948">MASLVGAAVVAAVLLVAAGVVVGVAVPWRIPVPPRTAQLAALARLPAEQVARGRALAAELLPLRYAGLLVELVAVLVLGLTPLAARLVTAIGDAVGAGRLVTAVLGGLAVVAIVELVGLPFAARRRAVLRRYGLITQGWAGWAVDLGRGAVLGIVFVGAALAGFFAATGAWPHAWWAPVAGAAAILTLLLSMVFPVLVEPLFNRFTPMPDSPLRDDLLALAAADRVRVRAVLVADASRRGSAVNAYVSGLGPTRRIVVFDTLLSAAPDAETRLVVAHELGHARHHDVPLAAGLGALGAACGCCLLYLFGAWHAPFALAGATGLADPRAVGLLVALLTVAQLVLGPVGNLVSRRVEARADRHALRTTGDPATFAAMQGRLALRNLADVDPGRVSQTLFGSHPSTVQRLAAADEFTADR</sequence>
<feature type="transmembrane region" description="Helical" evidence="7">
    <location>
        <begin position="328"/>
        <end position="350"/>
    </location>
</feature>
<evidence type="ECO:0000256" key="1">
    <source>
        <dbReference type="ARBA" id="ARBA00022670"/>
    </source>
</evidence>
<keyword evidence="1 6" id="KW-0645">Protease</keyword>
<dbReference type="EMBL" id="AP023354">
    <property type="protein sequence ID" value="BCJ29154.1"/>
    <property type="molecule type" value="Genomic_DNA"/>
</dbReference>
<gene>
    <name evidence="10" type="ORF">Asera_32620</name>
</gene>
<proteinExistence type="inferred from homology"/>
<evidence type="ECO:0000259" key="9">
    <source>
        <dbReference type="Pfam" id="PF16491"/>
    </source>
</evidence>
<evidence type="ECO:0000256" key="2">
    <source>
        <dbReference type="ARBA" id="ARBA00022723"/>
    </source>
</evidence>
<evidence type="ECO:0000313" key="10">
    <source>
        <dbReference type="EMBL" id="BCJ29154.1"/>
    </source>
</evidence>
<keyword evidence="3 6" id="KW-0378">Hydrolase</keyword>
<keyword evidence="2" id="KW-0479">Metal-binding</keyword>
<evidence type="ECO:0000256" key="5">
    <source>
        <dbReference type="ARBA" id="ARBA00023049"/>
    </source>
</evidence>
<dbReference type="Proteomes" id="UP000680750">
    <property type="component" value="Chromosome"/>
</dbReference>
<evidence type="ECO:0000256" key="7">
    <source>
        <dbReference type="SAM" id="Phobius"/>
    </source>
</evidence>
<comment type="similarity">
    <text evidence="6">Belongs to the peptidase M48 family.</text>
</comment>
<name>A0A810L153_9ACTN</name>
<keyword evidence="7" id="KW-0472">Membrane</keyword>
<keyword evidence="4 6" id="KW-0862">Zinc</keyword>
<keyword evidence="7" id="KW-1133">Transmembrane helix</keyword>
<evidence type="ECO:0000313" key="11">
    <source>
        <dbReference type="Proteomes" id="UP000680750"/>
    </source>
</evidence>
<feature type="transmembrane region" description="Helical" evidence="7">
    <location>
        <begin position="287"/>
        <end position="308"/>
    </location>
</feature>
<dbReference type="GO" id="GO:0006508">
    <property type="term" value="P:proteolysis"/>
    <property type="evidence" value="ECO:0007669"/>
    <property type="project" value="UniProtKB-KW"/>
</dbReference>
<comment type="cofactor">
    <cofactor evidence="6">
        <name>Zn(2+)</name>
        <dbReference type="ChEBI" id="CHEBI:29105"/>
    </cofactor>
    <text evidence="6">Binds 1 zinc ion per subunit.</text>
</comment>
<accession>A0A810L153</accession>
<feature type="transmembrane region" description="Helical" evidence="7">
    <location>
        <begin position="65"/>
        <end position="88"/>
    </location>
</feature>